<dbReference type="EMBL" id="JANF02000089">
    <property type="protein sequence ID" value="KER34950.1"/>
    <property type="molecule type" value="Genomic_DNA"/>
</dbReference>
<evidence type="ECO:0000313" key="2">
    <source>
        <dbReference type="EMBL" id="KER34950.1"/>
    </source>
</evidence>
<dbReference type="Proteomes" id="UP000028135">
    <property type="component" value="Unassembled WGS sequence"/>
</dbReference>
<dbReference type="Pfam" id="PF12680">
    <property type="entry name" value="SnoaL_2"/>
    <property type="match status" value="1"/>
</dbReference>
<accession>A0A8E0WPP2</accession>
<evidence type="ECO:0000259" key="1">
    <source>
        <dbReference type="Pfam" id="PF12680"/>
    </source>
</evidence>
<sequence length="128" mass="14469">MKSAMLAVAERFTQAFSNRDAAGFVSTYGPDATVWHNDDRIVQGREENLAKLQGFFSICSAVEYRNIERDVTDASTLVQQHVVWGRLNDGREFEVPVCMVIKFKDGLIHHIAEYCDPAPFHQLLHGTD</sequence>
<comment type="caution">
    <text evidence="2">The sequence shown here is derived from an EMBL/GenBank/DDBJ whole genome shotgun (WGS) entry which is preliminary data.</text>
</comment>
<evidence type="ECO:0000313" key="3">
    <source>
        <dbReference type="Proteomes" id="UP000028135"/>
    </source>
</evidence>
<dbReference type="SUPFAM" id="SSF54427">
    <property type="entry name" value="NTF2-like"/>
    <property type="match status" value="1"/>
</dbReference>
<protein>
    <recommendedName>
        <fullName evidence="1">SnoaL-like domain-containing protein</fullName>
    </recommendedName>
</protein>
<dbReference type="AlphaFoldDB" id="A0A8E0WPP2"/>
<feature type="domain" description="SnoaL-like" evidence="1">
    <location>
        <begin position="9"/>
        <end position="109"/>
    </location>
</feature>
<reference evidence="2 3" key="1">
    <citation type="submission" date="2014-05" db="EMBL/GenBank/DDBJ databases">
        <title>Genome Announcement of Sphingobium lucknowense F2.</title>
        <authorList>
            <person name="Lal R."/>
            <person name="Negi V."/>
            <person name="Lata P."/>
            <person name="Sangwan N."/>
            <person name="Gupta S.K."/>
            <person name="Rao D.L.N."/>
            <person name="Das S."/>
        </authorList>
    </citation>
    <scope>NUCLEOTIDE SEQUENCE [LARGE SCALE GENOMIC DNA]</scope>
    <source>
        <strain evidence="2 3">F2</strain>
    </source>
</reference>
<dbReference type="InterPro" id="IPR037401">
    <property type="entry name" value="SnoaL-like"/>
</dbReference>
<dbReference type="RefSeq" id="WP_020819551.1">
    <property type="nucleotide sequence ID" value="NZ_JANF02000089.1"/>
</dbReference>
<gene>
    <name evidence="2" type="ORF">AL00_18785</name>
</gene>
<name>A0A8E0WPP2_9SPHN</name>
<dbReference type="Gene3D" id="3.10.450.50">
    <property type="match status" value="1"/>
</dbReference>
<organism evidence="2 3">
    <name type="scientific">Sphingobium indicum F2</name>
    <dbReference type="NCBI Taxonomy" id="1450518"/>
    <lineage>
        <taxon>Bacteria</taxon>
        <taxon>Pseudomonadati</taxon>
        <taxon>Pseudomonadota</taxon>
        <taxon>Alphaproteobacteria</taxon>
        <taxon>Sphingomonadales</taxon>
        <taxon>Sphingomonadaceae</taxon>
        <taxon>Sphingobium</taxon>
    </lineage>
</organism>
<proteinExistence type="predicted"/>
<dbReference type="InterPro" id="IPR032710">
    <property type="entry name" value="NTF2-like_dom_sf"/>
</dbReference>